<sequence>MSLSASRAFRHAGPSVRALCTSARVESKKPGNAKAKTKTAAPVKAKEDESLPLDEAIRVLRALEIASPHSAFQMEVMTKHNKPNAPPLRGRISLPHDPRRVADTIIVFAEADSPAANAAREAGAHIVGGQDLFPKILGGEIVPTKCLATAGMMPLVSASLARFLGPKGLMPNAKRGTVGEGVEMGRLVEEAGGSIEWKANKLGTVRSPVGRMTFAADDITQNIRLFMDHIRDQSVKLSSSESALARVNKTGKLTRVCIETTHGPSIEIKDLL</sequence>
<keyword evidence="3 4" id="KW-0687">Ribonucleoprotein</keyword>
<keyword evidence="7" id="KW-1185">Reference proteome</keyword>
<dbReference type="FunFam" id="3.40.50.790:FF:000001">
    <property type="entry name" value="50S ribosomal protein L1"/>
    <property type="match status" value="1"/>
</dbReference>
<dbReference type="InterPro" id="IPR023674">
    <property type="entry name" value="Ribosomal_uL1-like"/>
</dbReference>
<feature type="compositionally biased region" description="Low complexity" evidence="5">
    <location>
        <begin position="30"/>
        <end position="43"/>
    </location>
</feature>
<organism evidence="6 7">
    <name type="scientific">Cutaneotrichosporon spelunceum</name>
    <dbReference type="NCBI Taxonomy" id="1672016"/>
    <lineage>
        <taxon>Eukaryota</taxon>
        <taxon>Fungi</taxon>
        <taxon>Dikarya</taxon>
        <taxon>Basidiomycota</taxon>
        <taxon>Agaricomycotina</taxon>
        <taxon>Tremellomycetes</taxon>
        <taxon>Trichosporonales</taxon>
        <taxon>Trichosporonaceae</taxon>
        <taxon>Cutaneotrichosporon</taxon>
    </lineage>
</organism>
<dbReference type="PANTHER" id="PTHR36427">
    <property type="entry name" value="54S RIBOSOMAL PROTEIN L1, MITOCHONDRIAL"/>
    <property type="match status" value="1"/>
</dbReference>
<dbReference type="Gene3D" id="3.30.190.20">
    <property type="match status" value="1"/>
</dbReference>
<dbReference type="GO" id="GO:0003735">
    <property type="term" value="F:structural constituent of ribosome"/>
    <property type="evidence" value="ECO:0007669"/>
    <property type="project" value="InterPro"/>
</dbReference>
<dbReference type="EMBL" id="BTCM01000003">
    <property type="protein sequence ID" value="GMK57047.1"/>
    <property type="molecule type" value="Genomic_DNA"/>
</dbReference>
<reference evidence="6" key="2">
    <citation type="submission" date="2023-06" db="EMBL/GenBank/DDBJ databases">
        <authorList>
            <person name="Kobayashi Y."/>
            <person name="Kayamori A."/>
            <person name="Aoki K."/>
            <person name="Shiwa Y."/>
            <person name="Fujita N."/>
            <person name="Sugita T."/>
            <person name="Iwasaki W."/>
            <person name="Tanaka N."/>
            <person name="Takashima M."/>
        </authorList>
    </citation>
    <scope>NUCLEOTIDE SEQUENCE</scope>
    <source>
        <strain evidence="6">HIS016</strain>
    </source>
</reference>
<evidence type="ECO:0000256" key="5">
    <source>
        <dbReference type="SAM" id="MobiDB-lite"/>
    </source>
</evidence>
<dbReference type="GO" id="GO:0003723">
    <property type="term" value="F:RNA binding"/>
    <property type="evidence" value="ECO:0007669"/>
    <property type="project" value="InterPro"/>
</dbReference>
<dbReference type="Gene3D" id="3.40.50.790">
    <property type="match status" value="1"/>
</dbReference>
<dbReference type="InterPro" id="IPR023673">
    <property type="entry name" value="Ribosomal_uL1_CS"/>
</dbReference>
<evidence type="ECO:0000313" key="7">
    <source>
        <dbReference type="Proteomes" id="UP001222932"/>
    </source>
</evidence>
<protein>
    <recommendedName>
        <fullName evidence="4">Ribosomal protein</fullName>
    </recommendedName>
</protein>
<feature type="region of interest" description="Disordered" evidence="5">
    <location>
        <begin position="23"/>
        <end position="47"/>
    </location>
</feature>
<evidence type="ECO:0000256" key="4">
    <source>
        <dbReference type="RuleBase" id="RU000659"/>
    </source>
</evidence>
<keyword evidence="2 4" id="KW-0689">Ribosomal protein</keyword>
<comment type="caution">
    <text evidence="6">The sequence shown here is derived from an EMBL/GenBank/DDBJ whole genome shotgun (WGS) entry which is preliminary data.</text>
</comment>
<reference evidence="6" key="1">
    <citation type="journal article" date="2023" name="BMC Genomics">
        <title>Chromosome-level genome assemblies of Cutaneotrichosporon spp. (Trichosporonales, Basidiomycota) reveal imbalanced evolution between nucleotide sequences and chromosome synteny.</title>
        <authorList>
            <person name="Kobayashi Y."/>
            <person name="Kayamori A."/>
            <person name="Aoki K."/>
            <person name="Shiwa Y."/>
            <person name="Matsutani M."/>
            <person name="Fujita N."/>
            <person name="Sugita T."/>
            <person name="Iwasaki W."/>
            <person name="Tanaka N."/>
            <person name="Takashima M."/>
        </authorList>
    </citation>
    <scope>NUCLEOTIDE SEQUENCE</scope>
    <source>
        <strain evidence="6">HIS016</strain>
    </source>
</reference>
<dbReference type="GO" id="GO:0005762">
    <property type="term" value="C:mitochondrial large ribosomal subunit"/>
    <property type="evidence" value="ECO:0007669"/>
    <property type="project" value="TreeGrafter"/>
</dbReference>
<accession>A0AAD3TUB6</accession>
<evidence type="ECO:0000313" key="6">
    <source>
        <dbReference type="EMBL" id="GMK57047.1"/>
    </source>
</evidence>
<dbReference type="PROSITE" id="PS01199">
    <property type="entry name" value="RIBOSOMAL_L1"/>
    <property type="match status" value="1"/>
</dbReference>
<evidence type="ECO:0000256" key="1">
    <source>
        <dbReference type="ARBA" id="ARBA00010531"/>
    </source>
</evidence>
<gene>
    <name evidence="6" type="ORF">CspeluHIS016_0308870</name>
</gene>
<dbReference type="PIRSF" id="PIRSF002155">
    <property type="entry name" value="Ribosomal_L1"/>
    <property type="match status" value="1"/>
</dbReference>
<dbReference type="GO" id="GO:0006412">
    <property type="term" value="P:translation"/>
    <property type="evidence" value="ECO:0007669"/>
    <property type="project" value="InterPro"/>
</dbReference>
<dbReference type="InterPro" id="IPR016095">
    <property type="entry name" value="Ribosomal_uL1_3-a/b-sand"/>
</dbReference>
<proteinExistence type="inferred from homology"/>
<evidence type="ECO:0000256" key="2">
    <source>
        <dbReference type="ARBA" id="ARBA00022980"/>
    </source>
</evidence>
<dbReference type="InterPro" id="IPR002143">
    <property type="entry name" value="Ribosomal_uL1"/>
</dbReference>
<dbReference type="Proteomes" id="UP001222932">
    <property type="component" value="Unassembled WGS sequence"/>
</dbReference>
<dbReference type="SUPFAM" id="SSF56808">
    <property type="entry name" value="Ribosomal protein L1"/>
    <property type="match status" value="1"/>
</dbReference>
<dbReference type="PANTHER" id="PTHR36427:SF3">
    <property type="entry name" value="LARGE RIBOSOMAL SUBUNIT PROTEIN UL1M"/>
    <property type="match status" value="1"/>
</dbReference>
<comment type="similarity">
    <text evidence="1 4">Belongs to the universal ribosomal protein uL1 family.</text>
</comment>
<dbReference type="AlphaFoldDB" id="A0AAD3TUB6"/>
<evidence type="ECO:0000256" key="3">
    <source>
        <dbReference type="ARBA" id="ARBA00023274"/>
    </source>
</evidence>
<dbReference type="Pfam" id="PF00687">
    <property type="entry name" value="Ribosomal_L1"/>
    <property type="match status" value="1"/>
</dbReference>
<name>A0AAD3TUB6_9TREE</name>
<dbReference type="InterPro" id="IPR028364">
    <property type="entry name" value="Ribosomal_uL1/biogenesis"/>
</dbReference>
<dbReference type="CDD" id="cd00403">
    <property type="entry name" value="Ribosomal_L1"/>
    <property type="match status" value="1"/>
</dbReference>